<dbReference type="InterPro" id="IPR011066">
    <property type="entry name" value="MscS_channel_C_sf"/>
</dbReference>
<dbReference type="InterPro" id="IPR006685">
    <property type="entry name" value="MscS_channel_2nd"/>
</dbReference>
<evidence type="ECO:0000256" key="7">
    <source>
        <dbReference type="SAM" id="Phobius"/>
    </source>
</evidence>
<keyword evidence="5 7" id="KW-1133">Transmembrane helix</keyword>
<feature type="transmembrane region" description="Helical" evidence="7">
    <location>
        <begin position="415"/>
        <end position="433"/>
    </location>
</feature>
<evidence type="ECO:0000256" key="4">
    <source>
        <dbReference type="ARBA" id="ARBA00022692"/>
    </source>
</evidence>
<dbReference type="SUPFAM" id="SSF50182">
    <property type="entry name" value="Sm-like ribonucleoproteins"/>
    <property type="match status" value="1"/>
</dbReference>
<feature type="transmembrane region" description="Helical" evidence="7">
    <location>
        <begin position="267"/>
        <end position="285"/>
    </location>
</feature>
<dbReference type="InterPro" id="IPR011014">
    <property type="entry name" value="MscS_channel_TM-2"/>
</dbReference>
<dbReference type="InterPro" id="IPR045276">
    <property type="entry name" value="YbiO_bact"/>
</dbReference>
<dbReference type="InterPro" id="IPR010920">
    <property type="entry name" value="LSM_dom_sf"/>
</dbReference>
<dbReference type="Pfam" id="PF00924">
    <property type="entry name" value="MS_channel_2nd"/>
    <property type="match status" value="1"/>
</dbReference>
<feature type="domain" description="Mechanosensitive ion channel MscS" evidence="9">
    <location>
        <begin position="545"/>
        <end position="611"/>
    </location>
</feature>
<dbReference type="RefSeq" id="WP_200606104.1">
    <property type="nucleotide sequence ID" value="NZ_JAEHHL010000001.1"/>
</dbReference>
<dbReference type="PANTHER" id="PTHR30460:SF0">
    <property type="entry name" value="MODERATE CONDUCTANCE MECHANOSENSITIVE CHANNEL YBIO"/>
    <property type="match status" value="1"/>
</dbReference>
<evidence type="ECO:0000256" key="3">
    <source>
        <dbReference type="ARBA" id="ARBA00022475"/>
    </source>
</evidence>
<dbReference type="GO" id="GO:0008381">
    <property type="term" value="F:mechanosensitive monoatomic ion channel activity"/>
    <property type="evidence" value="ECO:0007669"/>
    <property type="project" value="InterPro"/>
</dbReference>
<keyword evidence="6 7" id="KW-0472">Membrane</keyword>
<comment type="similarity">
    <text evidence="2">Belongs to the MscS (TC 1.A.23) family.</text>
</comment>
<evidence type="ECO:0000313" key="12">
    <source>
        <dbReference type="Proteomes" id="UP000655420"/>
    </source>
</evidence>
<comment type="caution">
    <text evidence="11">The sequence shown here is derived from an EMBL/GenBank/DDBJ whole genome shotgun (WGS) entry which is preliminary data.</text>
</comment>
<evidence type="ECO:0000313" key="11">
    <source>
        <dbReference type="EMBL" id="MBK0397860.1"/>
    </source>
</evidence>
<keyword evidence="4 7" id="KW-0812">Transmembrane</keyword>
<comment type="subcellular location">
    <subcellularLocation>
        <location evidence="1">Cell membrane</location>
        <topology evidence="1">Multi-pass membrane protein</topology>
    </subcellularLocation>
</comment>
<dbReference type="Pfam" id="PF21088">
    <property type="entry name" value="MS_channel_1st"/>
    <property type="match status" value="1"/>
</dbReference>
<dbReference type="InterPro" id="IPR049142">
    <property type="entry name" value="MS_channel_1st"/>
</dbReference>
<reference evidence="11" key="1">
    <citation type="submission" date="2020-12" db="EMBL/GenBank/DDBJ databases">
        <title>Bacterial taxonomy.</title>
        <authorList>
            <person name="Pan X."/>
        </authorList>
    </citation>
    <scope>NUCLEOTIDE SEQUENCE</scope>
    <source>
        <strain evidence="11">M0105</strain>
    </source>
</reference>
<feature type="chain" id="PRO_5035183650" evidence="8">
    <location>
        <begin position="25"/>
        <end position="745"/>
    </location>
</feature>
<dbReference type="AlphaFoldDB" id="A0A8J7M487"/>
<dbReference type="InterPro" id="IPR023408">
    <property type="entry name" value="MscS_beta-dom_sf"/>
</dbReference>
<keyword evidence="12" id="KW-1185">Reference proteome</keyword>
<dbReference type="EMBL" id="JAEHHL010000001">
    <property type="protein sequence ID" value="MBK0397860.1"/>
    <property type="molecule type" value="Genomic_DNA"/>
</dbReference>
<feature type="domain" description="Mechanosensitive ion channel transmembrane helices 2/3" evidence="10">
    <location>
        <begin position="504"/>
        <end position="544"/>
    </location>
</feature>
<organism evidence="11 12">
    <name type="scientific">Thermohalobaculum xanthum</name>
    <dbReference type="NCBI Taxonomy" id="2753746"/>
    <lineage>
        <taxon>Bacteria</taxon>
        <taxon>Pseudomonadati</taxon>
        <taxon>Pseudomonadota</taxon>
        <taxon>Alphaproteobacteria</taxon>
        <taxon>Rhodobacterales</taxon>
        <taxon>Paracoccaceae</taxon>
        <taxon>Thermohalobaculum</taxon>
    </lineage>
</organism>
<feature type="transmembrane region" description="Helical" evidence="7">
    <location>
        <begin position="528"/>
        <end position="547"/>
    </location>
</feature>
<dbReference type="Proteomes" id="UP000655420">
    <property type="component" value="Unassembled WGS sequence"/>
</dbReference>
<name>A0A8J7M487_9RHOB</name>
<feature type="signal peptide" evidence="8">
    <location>
        <begin position="1"/>
        <end position="24"/>
    </location>
</feature>
<dbReference type="SUPFAM" id="SSF82861">
    <property type="entry name" value="Mechanosensitive channel protein MscS (YggB), transmembrane region"/>
    <property type="match status" value="1"/>
</dbReference>
<dbReference type="Gene3D" id="3.30.70.100">
    <property type="match status" value="1"/>
</dbReference>
<accession>A0A8J7M487</accession>
<keyword evidence="8" id="KW-0732">Signal</keyword>
<evidence type="ECO:0000256" key="8">
    <source>
        <dbReference type="SAM" id="SignalP"/>
    </source>
</evidence>
<dbReference type="Gene3D" id="1.10.287.1260">
    <property type="match status" value="1"/>
</dbReference>
<evidence type="ECO:0000259" key="9">
    <source>
        <dbReference type="Pfam" id="PF00924"/>
    </source>
</evidence>
<feature type="transmembrane region" description="Helical" evidence="7">
    <location>
        <begin position="335"/>
        <end position="358"/>
    </location>
</feature>
<evidence type="ECO:0000256" key="1">
    <source>
        <dbReference type="ARBA" id="ARBA00004651"/>
    </source>
</evidence>
<protein>
    <submittedName>
        <fullName evidence="11">Mechanosensitive ion channel</fullName>
    </submittedName>
</protein>
<dbReference type="Gene3D" id="2.30.30.60">
    <property type="match status" value="1"/>
</dbReference>
<evidence type="ECO:0000256" key="6">
    <source>
        <dbReference type="ARBA" id="ARBA00023136"/>
    </source>
</evidence>
<evidence type="ECO:0000256" key="2">
    <source>
        <dbReference type="ARBA" id="ARBA00008017"/>
    </source>
</evidence>
<gene>
    <name evidence="11" type="ORF">H0I76_01540</name>
</gene>
<dbReference type="SUPFAM" id="SSF82689">
    <property type="entry name" value="Mechanosensitive channel protein MscS (YggB), C-terminal domain"/>
    <property type="match status" value="1"/>
</dbReference>
<dbReference type="PANTHER" id="PTHR30460">
    <property type="entry name" value="MODERATE CONDUCTANCE MECHANOSENSITIVE CHANNEL YBIO"/>
    <property type="match status" value="1"/>
</dbReference>
<proteinExistence type="inferred from homology"/>
<feature type="transmembrane region" description="Helical" evidence="7">
    <location>
        <begin position="136"/>
        <end position="157"/>
    </location>
</feature>
<feature type="transmembrane region" description="Helical" evidence="7">
    <location>
        <begin position="291"/>
        <end position="314"/>
    </location>
</feature>
<evidence type="ECO:0000259" key="10">
    <source>
        <dbReference type="Pfam" id="PF21088"/>
    </source>
</evidence>
<sequence length="745" mass="79260">MLLGRKACLGFCVALGMAVLAATAAAQVSPGGVHPAPAEAQPSVSVTDLSPEAVDALLSRLTDADVRALLREELRRRADEQAAAARSATQTGVRERLAEMASTIEARLADWAHALANLSDRREPIHQSLGRAEHGIGGMLAAMLGVALAGIAAAGLAGHATRNWRAWLMAPQNAGYWDAVVRTVALGLVELAPVAAFDFATVTMAPMVAGALGPMVDYVWIYEVGVTNSWGFIVLSRRAFAPDAPGIRIAPLSDAAARRIHGIVRRAVQIGAAGWLIAGLSPTLGLGFPPALITVALAGTAVAALLIVATLRSYGRIRATLASVMLDRGGEPSALARIVIAAAPGMLMAYLVLAWVYWLANWLESGQQHLYGPAGTLILLLSLPILDALGGELVRNAFRADTPSAGRFRAVFRGAWRMLLGIAAVFVAARLWGLDLYALAKGDGAQAWADALFDVAVTLLLARFVWKLILAALHRERVAAAGEEDDAEAAGSRLDTLVPLFRNLLLTVLVVVVAMILLSSAGVNIGPLLASAGIVGIAVGFGAQTLVRDIFAGAFFLIDDAFRVGEYIELDEKLRGEVEAISIRSLQLRHHRGAVITIPFGELRSVVNHNRDWVIYKMNFRMEPDTDPVKVKKLVKEVGKEFVAHPEHGPKFIEPLKSQGVYMIDDDSALVIRVKFKCRPRAQFVLRREIYHRLREVFAEHGIHLARRKVEVVSGGDASSAPPAPILGSAAAVDGDAARGAGGDG</sequence>
<feature type="transmembrane region" description="Helical" evidence="7">
    <location>
        <begin position="370"/>
        <end position="394"/>
    </location>
</feature>
<keyword evidence="3" id="KW-1003">Cell membrane</keyword>
<dbReference type="GO" id="GO:0005886">
    <property type="term" value="C:plasma membrane"/>
    <property type="evidence" value="ECO:0007669"/>
    <property type="project" value="UniProtKB-SubCell"/>
</dbReference>
<feature type="transmembrane region" description="Helical" evidence="7">
    <location>
        <begin position="503"/>
        <end position="522"/>
    </location>
</feature>
<evidence type="ECO:0000256" key="5">
    <source>
        <dbReference type="ARBA" id="ARBA00022989"/>
    </source>
</evidence>